<organism evidence="2 3">
    <name type="scientific">Morella rubra</name>
    <name type="common">Chinese bayberry</name>
    <dbReference type="NCBI Taxonomy" id="262757"/>
    <lineage>
        <taxon>Eukaryota</taxon>
        <taxon>Viridiplantae</taxon>
        <taxon>Streptophyta</taxon>
        <taxon>Embryophyta</taxon>
        <taxon>Tracheophyta</taxon>
        <taxon>Spermatophyta</taxon>
        <taxon>Magnoliopsida</taxon>
        <taxon>eudicotyledons</taxon>
        <taxon>Gunneridae</taxon>
        <taxon>Pentapetalae</taxon>
        <taxon>rosids</taxon>
        <taxon>fabids</taxon>
        <taxon>Fagales</taxon>
        <taxon>Myricaceae</taxon>
        <taxon>Morella</taxon>
    </lineage>
</organism>
<evidence type="ECO:0000313" key="3">
    <source>
        <dbReference type="Proteomes" id="UP000516437"/>
    </source>
</evidence>
<reference evidence="2 3" key="1">
    <citation type="journal article" date="2019" name="Plant Biotechnol. J.">
        <title>The red bayberry genome and genetic basis of sex determination.</title>
        <authorList>
            <person name="Jia H.M."/>
            <person name="Jia H.J."/>
            <person name="Cai Q.L."/>
            <person name="Wang Y."/>
            <person name="Zhao H.B."/>
            <person name="Yang W.F."/>
            <person name="Wang G.Y."/>
            <person name="Li Y.H."/>
            <person name="Zhan D.L."/>
            <person name="Shen Y.T."/>
            <person name="Niu Q.F."/>
            <person name="Chang L."/>
            <person name="Qiu J."/>
            <person name="Zhao L."/>
            <person name="Xie H.B."/>
            <person name="Fu W.Y."/>
            <person name="Jin J."/>
            <person name="Li X.W."/>
            <person name="Jiao Y."/>
            <person name="Zhou C.C."/>
            <person name="Tu T."/>
            <person name="Chai C.Y."/>
            <person name="Gao J.L."/>
            <person name="Fan L.J."/>
            <person name="van de Weg E."/>
            <person name="Wang J.Y."/>
            <person name="Gao Z.S."/>
        </authorList>
    </citation>
    <scope>NUCLEOTIDE SEQUENCE [LARGE SCALE GENOMIC DNA]</scope>
    <source>
        <tissue evidence="2">Leaves</tissue>
    </source>
</reference>
<protein>
    <submittedName>
        <fullName evidence="2">Uncharacterized protein</fullName>
    </submittedName>
</protein>
<accession>A0A6A1VJN7</accession>
<proteinExistence type="predicted"/>
<evidence type="ECO:0000256" key="1">
    <source>
        <dbReference type="SAM" id="MobiDB-lite"/>
    </source>
</evidence>
<dbReference type="OrthoDB" id="1921870at2759"/>
<name>A0A6A1VJN7_9ROSI</name>
<dbReference type="EMBL" id="RXIC02000023">
    <property type="protein sequence ID" value="KAB1212923.1"/>
    <property type="molecule type" value="Genomic_DNA"/>
</dbReference>
<gene>
    <name evidence="2" type="ORF">CJ030_MR5G010223</name>
</gene>
<keyword evidence="3" id="KW-1185">Reference proteome</keyword>
<dbReference type="AlphaFoldDB" id="A0A6A1VJN7"/>
<feature type="region of interest" description="Disordered" evidence="1">
    <location>
        <begin position="164"/>
        <end position="193"/>
    </location>
</feature>
<sequence length="228" mass="25453">MHGYFKKFPSKEAALVKPHLDTMEEQWKELCDLFTNEAFMKFPSKEVALVKPHPDTMEEQWKELCDLFINEAFMKRSEQTKINRSKLAMAEAKEYIMDRVLKRSEQNKINRSKLTLKHVAGSRSFQGIRACMRIGNGLGVKRMGADVLGAEGLGEGTGDGLGAEGWGAEGLGGNEESEVGSENSGTDSETQRARLSDIYDTDEGEEGLPCWLLVTINVLMITIEVIEM</sequence>
<evidence type="ECO:0000313" key="2">
    <source>
        <dbReference type="EMBL" id="KAB1212923.1"/>
    </source>
</evidence>
<comment type="caution">
    <text evidence="2">The sequence shown here is derived from an EMBL/GenBank/DDBJ whole genome shotgun (WGS) entry which is preliminary data.</text>
</comment>
<dbReference type="Proteomes" id="UP000516437">
    <property type="component" value="Chromosome 5"/>
</dbReference>
<feature type="compositionally biased region" description="Gly residues" evidence="1">
    <location>
        <begin position="164"/>
        <end position="173"/>
    </location>
</feature>